<name>A0A371FNA2_MUCPR</name>
<evidence type="ECO:0000313" key="3">
    <source>
        <dbReference type="EMBL" id="RDX79563.1"/>
    </source>
</evidence>
<feature type="signal peptide" evidence="2">
    <location>
        <begin position="1"/>
        <end position="24"/>
    </location>
</feature>
<gene>
    <name evidence="3" type="ORF">CR513_40000</name>
</gene>
<dbReference type="EMBL" id="QJKJ01008503">
    <property type="protein sequence ID" value="RDX79563.1"/>
    <property type="molecule type" value="Genomic_DNA"/>
</dbReference>
<feature type="chain" id="PRO_5016985025" evidence="2">
    <location>
        <begin position="25"/>
        <end position="131"/>
    </location>
</feature>
<accession>A0A371FNA2</accession>
<comment type="caution">
    <text evidence="3">The sequence shown here is derived from an EMBL/GenBank/DDBJ whole genome shotgun (WGS) entry which is preliminary data.</text>
</comment>
<dbReference type="OrthoDB" id="1914101at2759"/>
<protein>
    <submittedName>
        <fullName evidence="3">Uncharacterized protein</fullName>
    </submittedName>
</protein>
<feature type="region of interest" description="Disordered" evidence="1">
    <location>
        <begin position="68"/>
        <end position="90"/>
    </location>
</feature>
<evidence type="ECO:0000256" key="2">
    <source>
        <dbReference type="SAM" id="SignalP"/>
    </source>
</evidence>
<organism evidence="3 4">
    <name type="scientific">Mucuna pruriens</name>
    <name type="common">Velvet bean</name>
    <name type="synonym">Dolichos pruriens</name>
    <dbReference type="NCBI Taxonomy" id="157652"/>
    <lineage>
        <taxon>Eukaryota</taxon>
        <taxon>Viridiplantae</taxon>
        <taxon>Streptophyta</taxon>
        <taxon>Embryophyta</taxon>
        <taxon>Tracheophyta</taxon>
        <taxon>Spermatophyta</taxon>
        <taxon>Magnoliopsida</taxon>
        <taxon>eudicotyledons</taxon>
        <taxon>Gunneridae</taxon>
        <taxon>Pentapetalae</taxon>
        <taxon>rosids</taxon>
        <taxon>fabids</taxon>
        <taxon>Fabales</taxon>
        <taxon>Fabaceae</taxon>
        <taxon>Papilionoideae</taxon>
        <taxon>50 kb inversion clade</taxon>
        <taxon>NPAAA clade</taxon>
        <taxon>indigoferoid/millettioid clade</taxon>
        <taxon>Phaseoleae</taxon>
        <taxon>Mucuna</taxon>
    </lineage>
</organism>
<feature type="non-terminal residue" evidence="3">
    <location>
        <position position="1"/>
    </location>
</feature>
<feature type="compositionally biased region" description="Basic residues" evidence="1">
    <location>
        <begin position="68"/>
        <end position="77"/>
    </location>
</feature>
<evidence type="ECO:0000313" key="4">
    <source>
        <dbReference type="Proteomes" id="UP000257109"/>
    </source>
</evidence>
<reference evidence="3" key="1">
    <citation type="submission" date="2018-05" db="EMBL/GenBank/DDBJ databases">
        <title>Draft genome of Mucuna pruriens seed.</title>
        <authorList>
            <person name="Nnadi N.E."/>
            <person name="Vos R."/>
            <person name="Hasami M.H."/>
            <person name="Devisetty U.K."/>
            <person name="Aguiy J.C."/>
        </authorList>
    </citation>
    <scope>NUCLEOTIDE SEQUENCE [LARGE SCALE GENOMIC DNA]</scope>
    <source>
        <strain evidence="3">JCA_2017</strain>
    </source>
</reference>
<dbReference type="Proteomes" id="UP000257109">
    <property type="component" value="Unassembled WGS sequence"/>
</dbReference>
<evidence type="ECO:0000256" key="1">
    <source>
        <dbReference type="SAM" id="MobiDB-lite"/>
    </source>
</evidence>
<keyword evidence="4" id="KW-1185">Reference proteome</keyword>
<dbReference type="AlphaFoldDB" id="A0A371FNA2"/>
<sequence length="131" mass="14946">MGNLKCICTITLFILFLLSHTASSQQEIQPSTTTPTHYYQVFYLKNTGSTSFTTQERHKKRKRTIKRNKNTMKHRSKNMQQSRPFSVMLPKGFVPPSGSSPCHNDQPNTICRIEMTFKGMGANQLQTDVCS</sequence>
<keyword evidence="2" id="KW-0732">Signal</keyword>
<proteinExistence type="predicted"/>